<sequence>MKHWQTTQTPQPIPPTVPIHAGPPVQTPQPTQHQLVPYIEGEGCNKAVNNLLDIVLSNGFQRLQEFSAEHFSIILKDT</sequence>
<dbReference type="AlphaFoldDB" id="A0A819YRG5"/>
<accession>A0A819YRG5</accession>
<dbReference type="Proteomes" id="UP000663842">
    <property type="component" value="Unassembled WGS sequence"/>
</dbReference>
<reference evidence="2" key="1">
    <citation type="submission" date="2021-02" db="EMBL/GenBank/DDBJ databases">
        <authorList>
            <person name="Nowell W R."/>
        </authorList>
    </citation>
    <scope>NUCLEOTIDE SEQUENCE</scope>
</reference>
<evidence type="ECO:0000313" key="3">
    <source>
        <dbReference type="Proteomes" id="UP000663842"/>
    </source>
</evidence>
<name>A0A819YRG5_9BILA</name>
<dbReference type="EMBL" id="CAJOBF010004785">
    <property type="protein sequence ID" value="CAF4152777.1"/>
    <property type="molecule type" value="Genomic_DNA"/>
</dbReference>
<proteinExistence type="predicted"/>
<evidence type="ECO:0000256" key="1">
    <source>
        <dbReference type="SAM" id="MobiDB-lite"/>
    </source>
</evidence>
<feature type="compositionally biased region" description="Low complexity" evidence="1">
    <location>
        <begin position="1"/>
        <end position="10"/>
    </location>
</feature>
<comment type="caution">
    <text evidence="2">The sequence shown here is derived from an EMBL/GenBank/DDBJ whole genome shotgun (WGS) entry which is preliminary data.</text>
</comment>
<evidence type="ECO:0000313" key="2">
    <source>
        <dbReference type="EMBL" id="CAF4152777.1"/>
    </source>
</evidence>
<protein>
    <submittedName>
        <fullName evidence="2">Uncharacterized protein</fullName>
    </submittedName>
</protein>
<gene>
    <name evidence="2" type="ORF">UXM345_LOCUS25220</name>
</gene>
<feature type="region of interest" description="Disordered" evidence="1">
    <location>
        <begin position="1"/>
        <end position="31"/>
    </location>
</feature>
<organism evidence="2 3">
    <name type="scientific">Rotaria magnacalcarata</name>
    <dbReference type="NCBI Taxonomy" id="392030"/>
    <lineage>
        <taxon>Eukaryota</taxon>
        <taxon>Metazoa</taxon>
        <taxon>Spiralia</taxon>
        <taxon>Gnathifera</taxon>
        <taxon>Rotifera</taxon>
        <taxon>Eurotatoria</taxon>
        <taxon>Bdelloidea</taxon>
        <taxon>Philodinida</taxon>
        <taxon>Philodinidae</taxon>
        <taxon>Rotaria</taxon>
    </lineage>
</organism>